<comment type="catalytic activity">
    <reaction evidence="5">
        <text>3-sulfopyruvate + H(+) = sulfoacetaldehyde + CO2</text>
        <dbReference type="Rhea" id="RHEA:20948"/>
        <dbReference type="ChEBI" id="CHEBI:15378"/>
        <dbReference type="ChEBI" id="CHEBI:16526"/>
        <dbReference type="ChEBI" id="CHEBI:57940"/>
        <dbReference type="ChEBI" id="CHEBI:58246"/>
        <dbReference type="EC" id="4.1.1.79"/>
    </reaction>
</comment>
<keyword evidence="2" id="KW-0210">Decarboxylase</keyword>
<keyword evidence="1" id="KW-0174">Coenzyme M biosynthesis</keyword>
<dbReference type="KEGG" id="psyt:DSAG12_03866"/>
<accession>A0A5B9DFG3</accession>
<dbReference type="PANTHER" id="PTHR42818:SF1">
    <property type="entry name" value="SULFOPYRUVATE DECARBOXYLASE"/>
    <property type="match status" value="1"/>
</dbReference>
<dbReference type="Gene3D" id="3.40.50.970">
    <property type="match status" value="1"/>
</dbReference>
<dbReference type="AlphaFoldDB" id="A0A5B9DFG3"/>
<evidence type="ECO:0000256" key="4">
    <source>
        <dbReference type="ARBA" id="ARBA00038875"/>
    </source>
</evidence>
<dbReference type="Pfam" id="PF02776">
    <property type="entry name" value="TPP_enzyme_N"/>
    <property type="match status" value="1"/>
</dbReference>
<organism evidence="7 8">
    <name type="scientific">Promethearchaeum syntrophicum</name>
    <dbReference type="NCBI Taxonomy" id="2594042"/>
    <lineage>
        <taxon>Archaea</taxon>
        <taxon>Promethearchaeati</taxon>
        <taxon>Promethearchaeota</taxon>
        <taxon>Promethearchaeia</taxon>
        <taxon>Promethearchaeales</taxon>
        <taxon>Promethearchaeaceae</taxon>
        <taxon>Promethearchaeum</taxon>
    </lineage>
</organism>
<reference evidence="7 8" key="2">
    <citation type="journal article" date="2024" name="Int. J. Syst. Evol. Microbiol.">
        <title>Promethearchaeum syntrophicum gen. nov., sp. nov., an anaerobic, obligately syntrophic archaeon, the first isolate of the lineage 'Asgard' archaea, and proposal of the new archaeal phylum Promethearchaeota phyl. nov. and kingdom Promethearchaeati regn. nov.</title>
        <authorList>
            <person name="Imachi H."/>
            <person name="Nobu M.K."/>
            <person name="Kato S."/>
            <person name="Takaki Y."/>
            <person name="Miyazaki M."/>
            <person name="Miyata M."/>
            <person name="Ogawara M."/>
            <person name="Saito Y."/>
            <person name="Sakai S."/>
            <person name="Tahara Y.O."/>
            <person name="Takano Y."/>
            <person name="Tasumi E."/>
            <person name="Uematsu K."/>
            <person name="Yoshimura T."/>
            <person name="Itoh T."/>
            <person name="Ohkuma M."/>
            <person name="Takai K."/>
        </authorList>
    </citation>
    <scope>NUCLEOTIDE SEQUENCE [LARGE SCALE GENOMIC DNA]</scope>
    <source>
        <strain evidence="7 8">MK-D1</strain>
    </source>
</reference>
<feature type="domain" description="Thiamine pyrophosphate enzyme N-terminal TPP-binding" evidence="6">
    <location>
        <begin position="9"/>
        <end position="101"/>
    </location>
</feature>
<dbReference type="RefSeq" id="WP_147664924.1">
    <property type="nucleotide sequence ID" value="NZ_CP042905.2"/>
</dbReference>
<dbReference type="InterPro" id="IPR029061">
    <property type="entry name" value="THDP-binding"/>
</dbReference>
<evidence type="ECO:0000313" key="8">
    <source>
        <dbReference type="Proteomes" id="UP000321408"/>
    </source>
</evidence>
<sequence length="171" mass="19358">MWEIIDPKLFLKILEENNFSTITGVPCSYFKDLLIYLDNEFDQSKIKHILATREDQAVGIASGVAFTNRKAIVYLQNSGLGNIGDALTSLAQLYKLPMLLLISYRGLLPDRDFPEHSIMGEVTEDLLNALKVPYKVLEIEEWQKTMQEAIDTMEKLQLPVALLVQKGVLSQ</sequence>
<dbReference type="GO" id="GO:0019295">
    <property type="term" value="P:coenzyme M biosynthetic process"/>
    <property type="evidence" value="ECO:0007669"/>
    <property type="project" value="UniProtKB-KW"/>
</dbReference>
<reference evidence="7 8" key="1">
    <citation type="journal article" date="2020" name="Nature">
        <title>Isolation of an archaeon at the prokaryote-eukaryote interface.</title>
        <authorList>
            <person name="Imachi H."/>
            <person name="Nobu M.K."/>
            <person name="Nakahara N."/>
            <person name="Morono Y."/>
            <person name="Ogawara M."/>
            <person name="Takaki Y."/>
            <person name="Takano Y."/>
            <person name="Uematsu K."/>
            <person name="Ikuta T."/>
            <person name="Ito M."/>
            <person name="Matsui Y."/>
            <person name="Miyazaki M."/>
            <person name="Murata K."/>
            <person name="Saito Y."/>
            <person name="Sakai S."/>
            <person name="Song C."/>
            <person name="Tasumi E."/>
            <person name="Yamanaka Y."/>
            <person name="Yamaguchi T."/>
            <person name="Kamagata Y."/>
            <person name="Tamaki H."/>
            <person name="Takai K."/>
        </authorList>
    </citation>
    <scope>NUCLEOTIDE SEQUENCE [LARGE SCALE GENOMIC DNA]</scope>
    <source>
        <strain evidence="7 8">MK-D1</strain>
    </source>
</reference>
<dbReference type="InterPro" id="IPR012001">
    <property type="entry name" value="Thiamin_PyroP_enz_TPP-bd_dom"/>
</dbReference>
<dbReference type="InterPro" id="IPR051818">
    <property type="entry name" value="TPP_dependent_decarboxylase"/>
</dbReference>
<dbReference type="GeneID" id="41331829"/>
<dbReference type="CDD" id="cd07035">
    <property type="entry name" value="TPP_PYR_POX_like"/>
    <property type="match status" value="1"/>
</dbReference>
<evidence type="ECO:0000259" key="6">
    <source>
        <dbReference type="Pfam" id="PF02776"/>
    </source>
</evidence>
<dbReference type="GO" id="GO:0050545">
    <property type="term" value="F:sulfopyruvate decarboxylase activity"/>
    <property type="evidence" value="ECO:0007669"/>
    <property type="project" value="UniProtKB-EC"/>
</dbReference>
<evidence type="ECO:0000256" key="3">
    <source>
        <dbReference type="ARBA" id="ARBA00023239"/>
    </source>
</evidence>
<dbReference type="EC" id="4.1.1.79" evidence="4"/>
<evidence type="ECO:0000256" key="5">
    <source>
        <dbReference type="ARBA" id="ARBA00048551"/>
    </source>
</evidence>
<keyword evidence="3" id="KW-0456">Lyase</keyword>
<dbReference type="Proteomes" id="UP000321408">
    <property type="component" value="Chromosome"/>
</dbReference>
<evidence type="ECO:0000256" key="2">
    <source>
        <dbReference type="ARBA" id="ARBA00022793"/>
    </source>
</evidence>
<dbReference type="SUPFAM" id="SSF52518">
    <property type="entry name" value="Thiamin diphosphate-binding fold (THDP-binding)"/>
    <property type="match status" value="1"/>
</dbReference>
<dbReference type="OrthoDB" id="53192at2157"/>
<keyword evidence="8" id="KW-1185">Reference proteome</keyword>
<protein>
    <recommendedName>
        <fullName evidence="4">sulfopyruvate decarboxylase</fullName>
        <ecNumber evidence="4">4.1.1.79</ecNumber>
    </recommendedName>
</protein>
<evidence type="ECO:0000313" key="7">
    <source>
        <dbReference type="EMBL" id="QEE18028.1"/>
    </source>
</evidence>
<dbReference type="PANTHER" id="PTHR42818">
    <property type="entry name" value="SULFOPYRUVATE DECARBOXYLASE SUBUNIT ALPHA"/>
    <property type="match status" value="1"/>
</dbReference>
<name>A0A5B9DFG3_9ARCH</name>
<dbReference type="EMBL" id="CP042905">
    <property type="protein sequence ID" value="QEE18028.1"/>
    <property type="molecule type" value="Genomic_DNA"/>
</dbReference>
<dbReference type="GO" id="GO:0030976">
    <property type="term" value="F:thiamine pyrophosphate binding"/>
    <property type="evidence" value="ECO:0007669"/>
    <property type="project" value="InterPro"/>
</dbReference>
<gene>
    <name evidence="7" type="ORF">DSAG12_03866</name>
</gene>
<evidence type="ECO:0000256" key="1">
    <source>
        <dbReference type="ARBA" id="ARBA00022545"/>
    </source>
</evidence>
<proteinExistence type="predicted"/>